<proteinExistence type="predicted"/>
<name>A0A221KIV8_VITFI</name>
<dbReference type="Proteomes" id="UP000199729">
    <property type="component" value="Chromosome"/>
</dbReference>
<feature type="transmembrane region" description="Helical" evidence="1">
    <location>
        <begin position="52"/>
        <end position="79"/>
    </location>
</feature>
<keyword evidence="1" id="KW-0472">Membrane</keyword>
<evidence type="ECO:0000313" key="2">
    <source>
        <dbReference type="EMBL" id="ASM78777.1"/>
    </source>
</evidence>
<dbReference type="RefSeq" id="WP_157725709.1">
    <property type="nucleotide sequence ID" value="NZ_CP022423.1"/>
</dbReference>
<dbReference type="InterPro" id="IPR009937">
    <property type="entry name" value="Phage_holin_3_6"/>
</dbReference>
<evidence type="ECO:0008006" key="4">
    <source>
        <dbReference type="Google" id="ProtNLM"/>
    </source>
</evidence>
<accession>A0A221KIV8</accession>
<dbReference type="KEGG" id="vff:VITFI_CDS3000"/>
<dbReference type="AlphaFoldDB" id="A0A221KIV8"/>
<gene>
    <name evidence="2" type="ORF">VITFI_CDS3000</name>
</gene>
<dbReference type="Pfam" id="PF07332">
    <property type="entry name" value="Phage_holin_3_6"/>
    <property type="match status" value="1"/>
</dbReference>
<protein>
    <recommendedName>
        <fullName evidence="4">Phage holin family protein</fullName>
    </recommendedName>
</protein>
<keyword evidence="1" id="KW-0812">Transmembrane</keyword>
<feature type="transmembrane region" description="Helical" evidence="1">
    <location>
        <begin position="85"/>
        <end position="109"/>
    </location>
</feature>
<keyword evidence="1" id="KW-1133">Transmembrane helix</keyword>
<reference evidence="2 3" key="1">
    <citation type="submission" date="2017-07" db="EMBL/GenBank/DDBJ databases">
        <title>Complete Genome Sequence of the cosmetic ferment Vitreoscilla filiformis (ATCC15551).</title>
        <authorList>
            <person name="Contreras S."/>
            <person name="Sagory-Zalkind P."/>
            <person name="Blanquart H."/>
            <person name="Iltis A."/>
            <person name="Morand S.C."/>
        </authorList>
    </citation>
    <scope>NUCLEOTIDE SEQUENCE [LARGE SCALE GENOMIC DNA]</scope>
    <source>
        <strain evidence="2 3">ATCC 15551</strain>
    </source>
</reference>
<organism evidence="2 3">
    <name type="scientific">Vitreoscilla filiformis</name>
    <dbReference type="NCBI Taxonomy" id="63"/>
    <lineage>
        <taxon>Bacteria</taxon>
        <taxon>Pseudomonadati</taxon>
        <taxon>Pseudomonadota</taxon>
        <taxon>Betaproteobacteria</taxon>
        <taxon>Neisseriales</taxon>
        <taxon>Neisseriaceae</taxon>
        <taxon>Vitreoscilla</taxon>
    </lineage>
</organism>
<evidence type="ECO:0000256" key="1">
    <source>
        <dbReference type="SAM" id="Phobius"/>
    </source>
</evidence>
<dbReference type="EMBL" id="CP022423">
    <property type="protein sequence ID" value="ASM78777.1"/>
    <property type="molecule type" value="Genomic_DNA"/>
</dbReference>
<keyword evidence="3" id="KW-1185">Reference proteome</keyword>
<evidence type="ECO:0000313" key="3">
    <source>
        <dbReference type="Proteomes" id="UP000199729"/>
    </source>
</evidence>
<sequence>MSDSRTSSSPDSPGERRHPVLDSLRPWVALLQVRLQLLALEVEEESLRLKHILAWGAVAAICLSMAAVCGAVLLAVLFWEEHRVAVLLSLCALFVGVGGVAVVCVVRLVQQGSQLFAASLAELQRDQDRLHR</sequence>